<evidence type="ECO:0000256" key="4">
    <source>
        <dbReference type="SAM" id="MobiDB-lite"/>
    </source>
</evidence>
<evidence type="ECO:0000256" key="1">
    <source>
        <dbReference type="ARBA" id="ARBA00022741"/>
    </source>
</evidence>
<sequence>MPNDIYQADPPHRPSEAVVREQQHRRQLDNNAAPLPPLAATARPRTATDTAEIDETLSHPGSVRINVKGAFIVDQDTTTPTTPDGTRSGSPGRHETKDIRLPNHTAVVSHIAVDIGGSLAKLVYFSREAHTDEPGGRLNFISFETDRIDDCLEFMRTLKDKHQQLNGNGNGSSNRAASELCVMATGGGAYKFYDKIRDVLGVDVLREDEMECLIIGLDFFITEIPREVFTYSETNPMHFVESSENVYPYLLVNIGSGVSFLKVSGPRKYERVGGTSLGGGTLWGLLSLLTGARTFDEMLQLASRGDNSKVDMLVGDIYGTDYGKIGLKSTTIASSFGKVFRKKRQAEQEAEDSGGQRHKDHQRPDLQPPQPQHHQPFQPASQTHDGPSPQEEGRSPPRDESRPFAAADISVSLLYAISNNIGQIAFLQSQIHGLSHIYFGGSFIRGHPQTMNTLSYAIKFWSKGTKQAYFLRHEGYLGAVGAFLKRQPKNWGRRGSFDEAAAGVRMGLRLGARTATRDAKEESAAAE</sequence>
<dbReference type="CDD" id="cd24123">
    <property type="entry name" value="ASKHA_NBD_PanK-II_Pank4"/>
    <property type="match status" value="1"/>
</dbReference>
<dbReference type="InterPro" id="IPR043129">
    <property type="entry name" value="ATPase_NBD"/>
</dbReference>
<feature type="region of interest" description="Disordered" evidence="4">
    <location>
        <begin position="1"/>
        <end position="97"/>
    </location>
</feature>
<evidence type="ECO:0000313" key="6">
    <source>
        <dbReference type="Proteomes" id="UP001303760"/>
    </source>
</evidence>
<keyword evidence="2" id="KW-0067">ATP-binding</keyword>
<gene>
    <name evidence="5" type="ORF">C8A03DRAFT_46046</name>
</gene>
<dbReference type="Pfam" id="PF03630">
    <property type="entry name" value="Fumble"/>
    <property type="match status" value="1"/>
</dbReference>
<dbReference type="Proteomes" id="UP001303760">
    <property type="component" value="Unassembled WGS sequence"/>
</dbReference>
<feature type="compositionally biased region" description="Low complexity" evidence="4">
    <location>
        <begin position="29"/>
        <end position="50"/>
    </location>
</feature>
<protein>
    <submittedName>
        <fullName evidence="5">Fumble-domain-containing protein</fullName>
    </submittedName>
</protein>
<dbReference type="GO" id="GO:0005524">
    <property type="term" value="F:ATP binding"/>
    <property type="evidence" value="ECO:0007669"/>
    <property type="project" value="UniProtKB-KW"/>
</dbReference>
<dbReference type="PANTHER" id="PTHR12280:SF20">
    <property type="entry name" value="4'-PHOSPHOPANTETHEINE PHOSPHATASE"/>
    <property type="match status" value="1"/>
</dbReference>
<keyword evidence="6" id="KW-1185">Reference proteome</keyword>
<dbReference type="GO" id="GO:0005829">
    <property type="term" value="C:cytosol"/>
    <property type="evidence" value="ECO:0007669"/>
    <property type="project" value="TreeGrafter"/>
</dbReference>
<reference evidence="5" key="2">
    <citation type="submission" date="2023-05" db="EMBL/GenBank/DDBJ databases">
        <authorList>
            <consortium name="Lawrence Berkeley National Laboratory"/>
            <person name="Steindorff A."/>
            <person name="Hensen N."/>
            <person name="Bonometti L."/>
            <person name="Westerberg I."/>
            <person name="Brannstrom I.O."/>
            <person name="Guillou S."/>
            <person name="Cros-Aarteil S."/>
            <person name="Calhoun S."/>
            <person name="Haridas S."/>
            <person name="Kuo A."/>
            <person name="Mondo S."/>
            <person name="Pangilinan J."/>
            <person name="Riley R."/>
            <person name="Labutti K."/>
            <person name="Andreopoulos B."/>
            <person name="Lipzen A."/>
            <person name="Chen C."/>
            <person name="Yanf M."/>
            <person name="Daum C."/>
            <person name="Ng V."/>
            <person name="Clum A."/>
            <person name="Ohm R."/>
            <person name="Martin F."/>
            <person name="Silar P."/>
            <person name="Natvig D."/>
            <person name="Lalanne C."/>
            <person name="Gautier V."/>
            <person name="Ament-Velasquez S.L."/>
            <person name="Kruys A."/>
            <person name="Hutchinson M.I."/>
            <person name="Powell A.J."/>
            <person name="Barry K."/>
            <person name="Miller A.N."/>
            <person name="Grigoriev I.V."/>
            <person name="Debuchy R."/>
            <person name="Gladieux P."/>
            <person name="Thoren M.H."/>
            <person name="Johannesson H."/>
        </authorList>
    </citation>
    <scope>NUCLEOTIDE SEQUENCE</scope>
    <source>
        <strain evidence="5">CBS 532.94</strain>
    </source>
</reference>
<dbReference type="GO" id="GO:0005634">
    <property type="term" value="C:nucleus"/>
    <property type="evidence" value="ECO:0007669"/>
    <property type="project" value="TreeGrafter"/>
</dbReference>
<evidence type="ECO:0000313" key="5">
    <source>
        <dbReference type="EMBL" id="KAK4235869.1"/>
    </source>
</evidence>
<dbReference type="FunFam" id="3.30.420.510:FF:000005">
    <property type="entry name" value="Probable pantothenate kinase"/>
    <property type="match status" value="1"/>
</dbReference>
<feature type="region of interest" description="Disordered" evidence="4">
    <location>
        <begin position="343"/>
        <end position="402"/>
    </location>
</feature>
<dbReference type="InterPro" id="IPR004567">
    <property type="entry name" value="Type_II_PanK"/>
</dbReference>
<evidence type="ECO:0000256" key="3">
    <source>
        <dbReference type="ARBA" id="ARBA00022993"/>
    </source>
</evidence>
<feature type="compositionally biased region" description="Basic and acidic residues" evidence="4">
    <location>
        <begin position="391"/>
        <end position="402"/>
    </location>
</feature>
<reference evidence="5" key="1">
    <citation type="journal article" date="2023" name="Mol. Phylogenet. Evol.">
        <title>Genome-scale phylogeny and comparative genomics of the fungal order Sordariales.</title>
        <authorList>
            <person name="Hensen N."/>
            <person name="Bonometti L."/>
            <person name="Westerberg I."/>
            <person name="Brannstrom I.O."/>
            <person name="Guillou S."/>
            <person name="Cros-Aarteil S."/>
            <person name="Calhoun S."/>
            <person name="Haridas S."/>
            <person name="Kuo A."/>
            <person name="Mondo S."/>
            <person name="Pangilinan J."/>
            <person name="Riley R."/>
            <person name="LaButti K."/>
            <person name="Andreopoulos B."/>
            <person name="Lipzen A."/>
            <person name="Chen C."/>
            <person name="Yan M."/>
            <person name="Daum C."/>
            <person name="Ng V."/>
            <person name="Clum A."/>
            <person name="Steindorff A."/>
            <person name="Ohm R.A."/>
            <person name="Martin F."/>
            <person name="Silar P."/>
            <person name="Natvig D.O."/>
            <person name="Lalanne C."/>
            <person name="Gautier V."/>
            <person name="Ament-Velasquez S.L."/>
            <person name="Kruys A."/>
            <person name="Hutchinson M.I."/>
            <person name="Powell A.J."/>
            <person name="Barry K."/>
            <person name="Miller A.N."/>
            <person name="Grigoriev I.V."/>
            <person name="Debuchy R."/>
            <person name="Gladieux P."/>
            <person name="Hiltunen Thoren M."/>
            <person name="Johannesson H."/>
        </authorList>
    </citation>
    <scope>NUCLEOTIDE SEQUENCE</scope>
    <source>
        <strain evidence="5">CBS 532.94</strain>
    </source>
</reference>
<keyword evidence="1" id="KW-0547">Nucleotide-binding</keyword>
<proteinExistence type="predicted"/>
<dbReference type="GO" id="GO:0015937">
    <property type="term" value="P:coenzyme A biosynthetic process"/>
    <property type="evidence" value="ECO:0007669"/>
    <property type="project" value="UniProtKB-KW"/>
</dbReference>
<dbReference type="Gene3D" id="3.30.420.510">
    <property type="match status" value="1"/>
</dbReference>
<dbReference type="PANTHER" id="PTHR12280">
    <property type="entry name" value="PANTOTHENATE KINASE"/>
    <property type="match status" value="1"/>
</dbReference>
<feature type="compositionally biased region" description="Basic and acidic residues" evidence="4">
    <location>
        <begin position="10"/>
        <end position="28"/>
    </location>
</feature>
<comment type="caution">
    <text evidence="5">The sequence shown here is derived from an EMBL/GenBank/DDBJ whole genome shotgun (WGS) entry which is preliminary data.</text>
</comment>
<name>A0AAN7C5N6_9PEZI</name>
<feature type="compositionally biased region" description="Low complexity" evidence="4">
    <location>
        <begin position="76"/>
        <end position="91"/>
    </location>
</feature>
<dbReference type="GO" id="GO:0004594">
    <property type="term" value="F:pantothenate kinase activity"/>
    <property type="evidence" value="ECO:0007669"/>
    <property type="project" value="TreeGrafter"/>
</dbReference>
<accession>A0AAN7C5N6</accession>
<keyword evidence="3" id="KW-0173">Coenzyme A biosynthesis</keyword>
<dbReference type="NCBIfam" id="TIGR00555">
    <property type="entry name" value="panK_eukar"/>
    <property type="match status" value="1"/>
</dbReference>
<organism evidence="5 6">
    <name type="scientific">Achaetomium macrosporum</name>
    <dbReference type="NCBI Taxonomy" id="79813"/>
    <lineage>
        <taxon>Eukaryota</taxon>
        <taxon>Fungi</taxon>
        <taxon>Dikarya</taxon>
        <taxon>Ascomycota</taxon>
        <taxon>Pezizomycotina</taxon>
        <taxon>Sordariomycetes</taxon>
        <taxon>Sordariomycetidae</taxon>
        <taxon>Sordariales</taxon>
        <taxon>Chaetomiaceae</taxon>
        <taxon>Achaetomium</taxon>
    </lineage>
</organism>
<dbReference type="Gene3D" id="3.30.420.40">
    <property type="match status" value="1"/>
</dbReference>
<evidence type="ECO:0000256" key="2">
    <source>
        <dbReference type="ARBA" id="ARBA00022840"/>
    </source>
</evidence>
<dbReference type="AlphaFoldDB" id="A0AAN7C5N6"/>
<dbReference type="EMBL" id="MU860231">
    <property type="protein sequence ID" value="KAK4235869.1"/>
    <property type="molecule type" value="Genomic_DNA"/>
</dbReference>
<dbReference type="SUPFAM" id="SSF53067">
    <property type="entry name" value="Actin-like ATPase domain"/>
    <property type="match status" value="2"/>
</dbReference>